<evidence type="ECO:0000256" key="7">
    <source>
        <dbReference type="PROSITE-ProRule" id="PRU00042"/>
    </source>
</evidence>
<accession>A0A9W4P9Q1</accession>
<organism evidence="11 12">
    <name type="scientific">Penicillium egyptiacum</name>
    <dbReference type="NCBI Taxonomy" id="1303716"/>
    <lineage>
        <taxon>Eukaryota</taxon>
        <taxon>Fungi</taxon>
        <taxon>Dikarya</taxon>
        <taxon>Ascomycota</taxon>
        <taxon>Pezizomycotina</taxon>
        <taxon>Eurotiomycetes</taxon>
        <taxon>Eurotiomycetidae</taxon>
        <taxon>Eurotiales</taxon>
        <taxon>Aspergillaceae</taxon>
        <taxon>Penicillium</taxon>
    </lineage>
</organism>
<evidence type="ECO:0000256" key="5">
    <source>
        <dbReference type="ARBA" id="ARBA00023163"/>
    </source>
</evidence>
<evidence type="ECO:0000256" key="8">
    <source>
        <dbReference type="SAM" id="MobiDB-lite"/>
    </source>
</evidence>
<dbReference type="PROSITE" id="PS00028">
    <property type="entry name" value="ZINC_FINGER_C2H2_1"/>
    <property type="match status" value="2"/>
</dbReference>
<keyword evidence="3" id="KW-0805">Transcription regulation</keyword>
<dbReference type="SMART" id="SM00066">
    <property type="entry name" value="GAL4"/>
    <property type="match status" value="1"/>
</dbReference>
<feature type="compositionally biased region" description="Polar residues" evidence="8">
    <location>
        <begin position="198"/>
        <end position="209"/>
    </location>
</feature>
<comment type="caution">
    <text evidence="11">The sequence shown here is derived from an EMBL/GenBank/DDBJ whole genome shotgun (WGS) entry which is preliminary data.</text>
</comment>
<evidence type="ECO:0000256" key="4">
    <source>
        <dbReference type="ARBA" id="ARBA00023125"/>
    </source>
</evidence>
<keyword evidence="5" id="KW-0804">Transcription</keyword>
<dbReference type="AlphaFoldDB" id="A0A9W4P9Q1"/>
<dbReference type="EMBL" id="CAJVRC010000908">
    <property type="protein sequence ID" value="CAG8910259.1"/>
    <property type="molecule type" value="Genomic_DNA"/>
</dbReference>
<dbReference type="SUPFAM" id="SSF57701">
    <property type="entry name" value="Zn2/Cys6 DNA-binding domain"/>
    <property type="match status" value="1"/>
</dbReference>
<keyword evidence="12" id="KW-1185">Reference proteome</keyword>
<feature type="region of interest" description="Disordered" evidence="8">
    <location>
        <begin position="142"/>
        <end position="211"/>
    </location>
</feature>
<protein>
    <submittedName>
        <fullName evidence="11">Uncharacterized protein</fullName>
    </submittedName>
</protein>
<keyword evidence="7" id="KW-0863">Zinc-finger</keyword>
<evidence type="ECO:0000259" key="9">
    <source>
        <dbReference type="PROSITE" id="PS50048"/>
    </source>
</evidence>
<dbReference type="InterPro" id="IPR036236">
    <property type="entry name" value="Znf_C2H2_sf"/>
</dbReference>
<dbReference type="InterPro" id="IPR007219">
    <property type="entry name" value="XnlR_reg_dom"/>
</dbReference>
<sequence length="766" mass="86643">MEFSPSRRITVSSGPFVCTDPGCHKSFLRKEHLNRHLVIHTNSRRHKCFICGRSFARSDILNRHVLQHNLPPDGAKRTPLACQTCRRRKTKCDSNYPCSTCANSGEPCVREPSSMQALIPKCSLEEEERPIEATEEVDLEGAGNPIIPNAEDTSPIRLDWNPPTDRSASNSVTNTRPVSRNFSPDQGPPTDPLMGINSEPNTATSTKNKTPPLYYGEPPDIMSLPFDALVRQSSETRDRFGTDQSSSEIHMSDIPTFTPSLSFSTTSILRMAGPEISTPASSSVWLQLHEAITSQVQFVTAQIKSIEFEHFHQAWPFLHVATFSPEKQTNLLTSALANVCMWMQNANRHHLIPYAINQDLTRALMPKIAPASTLNWAAQWTDIGIFTLRRLGVLDDRWQPEEHLQSADDRWVQTEEMKRLAYVILRIDTYLCIILDRPPTMRYQEFGPPLPVSEGLWRAETRADRTNFHWYEPAGRTKSAFSTMVRDGLESSGFMTGYLRMPHLSLEDNHFSLCAFLSELWGVSKEAHAEHHRNYRSPELNRTADRVKLWKGYLQDWRVHIEKTDKLEETFFGECLSDYSHFLGLDLTLYHLLCLKLHANLRLLEHKKCCSGCQEATIENVISLWARSPDGRQAVYHAAQLKRIYERESNLYKLNDQRLCNVLGPAGLLASATVLCTYSAKAPGVNTPEGDIVMRAPADAIELGQSNLVGSPEFKNWISQGGPATVDGVSLHPFSVPRFSSWYRDRLESCPVYSSRLVSFLLTLKF</sequence>
<evidence type="ECO:0000256" key="3">
    <source>
        <dbReference type="ARBA" id="ARBA00023015"/>
    </source>
</evidence>
<dbReference type="Pfam" id="PF04082">
    <property type="entry name" value="Fungal_trans"/>
    <property type="match status" value="1"/>
</dbReference>
<feature type="domain" description="Zn(2)-C6 fungal-type" evidence="9">
    <location>
        <begin position="81"/>
        <end position="110"/>
    </location>
</feature>
<feature type="domain" description="C2H2-type" evidence="10">
    <location>
        <begin position="46"/>
        <end position="68"/>
    </location>
</feature>
<evidence type="ECO:0000313" key="12">
    <source>
        <dbReference type="Proteomes" id="UP001154252"/>
    </source>
</evidence>
<evidence type="ECO:0000256" key="6">
    <source>
        <dbReference type="ARBA" id="ARBA00023242"/>
    </source>
</evidence>
<reference evidence="11" key="1">
    <citation type="submission" date="2021-07" db="EMBL/GenBank/DDBJ databases">
        <authorList>
            <person name="Branca A.L. A."/>
        </authorList>
    </citation>
    <scope>NUCLEOTIDE SEQUENCE</scope>
</reference>
<keyword evidence="1" id="KW-0479">Metal-binding</keyword>
<dbReference type="Gene3D" id="4.10.240.10">
    <property type="entry name" value="Zn(2)-C6 fungal-type DNA-binding domain"/>
    <property type="match status" value="1"/>
</dbReference>
<dbReference type="GO" id="GO:0006351">
    <property type="term" value="P:DNA-templated transcription"/>
    <property type="evidence" value="ECO:0007669"/>
    <property type="project" value="InterPro"/>
</dbReference>
<dbReference type="GO" id="GO:0000981">
    <property type="term" value="F:DNA-binding transcription factor activity, RNA polymerase II-specific"/>
    <property type="evidence" value="ECO:0007669"/>
    <property type="project" value="InterPro"/>
</dbReference>
<dbReference type="Pfam" id="PF00172">
    <property type="entry name" value="Zn_clus"/>
    <property type="match status" value="1"/>
</dbReference>
<dbReference type="InterPro" id="IPR001138">
    <property type="entry name" value="Zn2Cys6_DnaBD"/>
</dbReference>
<dbReference type="InterPro" id="IPR013087">
    <property type="entry name" value="Znf_C2H2_type"/>
</dbReference>
<keyword evidence="6" id="KW-0539">Nucleus</keyword>
<dbReference type="OrthoDB" id="40579at2759"/>
<dbReference type="InterPro" id="IPR036864">
    <property type="entry name" value="Zn2-C6_fun-type_DNA-bd_sf"/>
</dbReference>
<dbReference type="Gene3D" id="3.30.160.60">
    <property type="entry name" value="Classic Zinc Finger"/>
    <property type="match status" value="2"/>
</dbReference>
<dbReference type="PROSITE" id="PS50157">
    <property type="entry name" value="ZINC_FINGER_C2H2_2"/>
    <property type="match status" value="2"/>
</dbReference>
<dbReference type="GO" id="GO:0003677">
    <property type="term" value="F:DNA binding"/>
    <property type="evidence" value="ECO:0007669"/>
    <property type="project" value="UniProtKB-KW"/>
</dbReference>
<dbReference type="Proteomes" id="UP001154252">
    <property type="component" value="Unassembled WGS sequence"/>
</dbReference>
<keyword evidence="4" id="KW-0238">DNA-binding</keyword>
<dbReference type="PANTHER" id="PTHR47660">
    <property type="entry name" value="TRANSCRIPTION FACTOR WITH C2H2 AND ZN(2)-CYS(6) DNA BINDING DOMAIN (EUROFUNG)-RELATED-RELATED"/>
    <property type="match status" value="1"/>
</dbReference>
<evidence type="ECO:0000259" key="10">
    <source>
        <dbReference type="PROSITE" id="PS50157"/>
    </source>
</evidence>
<evidence type="ECO:0000256" key="1">
    <source>
        <dbReference type="ARBA" id="ARBA00022723"/>
    </source>
</evidence>
<gene>
    <name evidence="11" type="ORF">PEGY_LOCUS11062</name>
</gene>
<name>A0A9W4P9Q1_9EURO</name>
<dbReference type="PROSITE" id="PS50048">
    <property type="entry name" value="ZN2_CY6_FUNGAL_2"/>
    <property type="match status" value="1"/>
</dbReference>
<dbReference type="SMART" id="SM00355">
    <property type="entry name" value="ZnF_C2H2"/>
    <property type="match status" value="2"/>
</dbReference>
<feature type="compositionally biased region" description="Polar residues" evidence="8">
    <location>
        <begin position="164"/>
        <end position="184"/>
    </location>
</feature>
<dbReference type="CDD" id="cd00067">
    <property type="entry name" value="GAL4"/>
    <property type="match status" value="1"/>
</dbReference>
<evidence type="ECO:0000313" key="11">
    <source>
        <dbReference type="EMBL" id="CAG8910259.1"/>
    </source>
</evidence>
<dbReference type="SUPFAM" id="SSF57667">
    <property type="entry name" value="beta-beta-alpha zinc fingers"/>
    <property type="match status" value="1"/>
</dbReference>
<feature type="domain" description="C2H2-type" evidence="10">
    <location>
        <begin position="16"/>
        <end position="45"/>
    </location>
</feature>
<evidence type="ECO:0000256" key="2">
    <source>
        <dbReference type="ARBA" id="ARBA00022833"/>
    </source>
</evidence>
<dbReference type="PROSITE" id="PS00463">
    <property type="entry name" value="ZN2_CY6_FUNGAL_1"/>
    <property type="match status" value="1"/>
</dbReference>
<keyword evidence="2" id="KW-0862">Zinc</keyword>
<dbReference type="GO" id="GO:0008270">
    <property type="term" value="F:zinc ion binding"/>
    <property type="evidence" value="ECO:0007669"/>
    <property type="project" value="UniProtKB-KW"/>
</dbReference>
<proteinExistence type="predicted"/>